<dbReference type="RefSeq" id="WP_014442472.1">
    <property type="nucleotide sequence ID" value="NC_017093.1"/>
</dbReference>
<dbReference type="EMBL" id="AP012319">
    <property type="protein sequence ID" value="BAL87577.1"/>
    <property type="molecule type" value="Genomic_DNA"/>
</dbReference>
<dbReference type="Proteomes" id="UP000007882">
    <property type="component" value="Chromosome"/>
</dbReference>
<reference evidence="1 2" key="1">
    <citation type="submission" date="2012-02" db="EMBL/GenBank/DDBJ databases">
        <title>Complete genome sequence of Actinoplanes missouriensis 431 (= NBRC 102363).</title>
        <authorList>
            <person name="Ohnishi Y."/>
            <person name="Ishikawa J."/>
            <person name="Sekine M."/>
            <person name="Hosoyama A."/>
            <person name="Harada T."/>
            <person name="Narita H."/>
            <person name="Hata T."/>
            <person name="Konno Y."/>
            <person name="Tutikane K."/>
            <person name="Fujita N."/>
            <person name="Horinouchi S."/>
            <person name="Hayakawa M."/>
        </authorList>
    </citation>
    <scope>NUCLEOTIDE SEQUENCE [LARGE SCALE GENOMIC DNA]</scope>
    <source>
        <strain evidence="2">ATCC 14538 / DSM 43046 / CBS 188.64 / JCM 3121 / NBRC 102363 / NCIMB 12654 / NRRL B-3342 / UNCC 431</strain>
    </source>
</reference>
<gene>
    <name evidence="1" type="ordered locus">AMIS_23570</name>
</gene>
<accession>I0H3J0</accession>
<dbReference type="PATRIC" id="fig|512565.3.peg.2354"/>
<protein>
    <submittedName>
        <fullName evidence="1">Uncharacterized protein</fullName>
    </submittedName>
</protein>
<dbReference type="HOGENOM" id="CLU_791386_0_0_11"/>
<dbReference type="STRING" id="512565.AMIS_23570"/>
<organism evidence="1 2">
    <name type="scientific">Actinoplanes missouriensis (strain ATCC 14538 / DSM 43046 / CBS 188.64 / JCM 3121 / NBRC 102363 / NCIMB 12654 / NRRL B-3342 / UNCC 431)</name>
    <dbReference type="NCBI Taxonomy" id="512565"/>
    <lineage>
        <taxon>Bacteria</taxon>
        <taxon>Bacillati</taxon>
        <taxon>Actinomycetota</taxon>
        <taxon>Actinomycetes</taxon>
        <taxon>Micromonosporales</taxon>
        <taxon>Micromonosporaceae</taxon>
        <taxon>Actinoplanes</taxon>
    </lineage>
</organism>
<sequence length="350" mass="39241">MSAPDYYFALIHARTSIPNQWVEGFYHQLDLEVRRRADPPHGLRRGSLYYPTAGDARWALEAGIPSVRVLVPLYSREFLHEPPPDFGDRLYQPGDPATMPFVHPVLWEPHLPARRVNGLAQATSLGTAVQEYGDYGMVAICRLSAYTEELRQLIEELADRLVTAAENPDQVPPWLRTRPELPMPARRSPAARFQITVVRPRGRGVDWSPFGTDVGWVTDRARDAAQRLSLLPEIVLGPAAPGSVNGFHDTAGVLLLDAAVLDDPPSRLIAEGMLRDMPSWMTVVMVMVIRPDGDDRSHELVAQARAMTRNGVQIARDAREFQRAIDEAVIKARRNFLRSRRSRGPWGDLP</sequence>
<dbReference type="KEGG" id="ams:AMIS_23570"/>
<evidence type="ECO:0000313" key="2">
    <source>
        <dbReference type="Proteomes" id="UP000007882"/>
    </source>
</evidence>
<dbReference type="OrthoDB" id="3283150at2"/>
<keyword evidence="2" id="KW-1185">Reference proteome</keyword>
<name>I0H3J0_ACTM4</name>
<proteinExistence type="predicted"/>
<dbReference type="AlphaFoldDB" id="I0H3J0"/>
<evidence type="ECO:0000313" key="1">
    <source>
        <dbReference type="EMBL" id="BAL87577.1"/>
    </source>
</evidence>